<name>A0A7D5I3T2_9EURY</name>
<dbReference type="AlphaFoldDB" id="A0A7D5I3T2"/>
<evidence type="ECO:0000313" key="2">
    <source>
        <dbReference type="EMBL" id="QLC49083.1"/>
    </source>
</evidence>
<keyword evidence="3" id="KW-1185">Reference proteome</keyword>
<dbReference type="OrthoDB" id="148043at2157"/>
<keyword evidence="1" id="KW-0812">Transmembrane</keyword>
<dbReference type="KEGG" id="mzi:HWN40_01770"/>
<evidence type="ECO:0000313" key="3">
    <source>
        <dbReference type="Proteomes" id="UP000509594"/>
    </source>
</evidence>
<keyword evidence="1" id="KW-1133">Transmembrane helix</keyword>
<accession>A0A7D5I3T2</accession>
<dbReference type="RefSeq" id="WP_176964146.1">
    <property type="nucleotide sequence ID" value="NZ_CP058215.1"/>
</dbReference>
<dbReference type="Proteomes" id="UP000509594">
    <property type="component" value="Chromosome"/>
</dbReference>
<reference evidence="2 3" key="1">
    <citation type="submission" date="2020-06" db="EMBL/GenBank/DDBJ databases">
        <title>Methanolobus halotolerans sp. nov., isolated from a saline lake Tus in Siberia.</title>
        <authorList>
            <person name="Shen Y."/>
            <person name="Chen S.-C."/>
            <person name="Lai M.-C."/>
            <person name="Huang H.-H."/>
            <person name="Chiu H.-H."/>
            <person name="Tang S.-L."/>
            <person name="Rogozin D.Y."/>
            <person name="Degermendzhy A.G."/>
        </authorList>
    </citation>
    <scope>NUCLEOTIDE SEQUENCE [LARGE SCALE GENOMIC DNA]</scope>
    <source>
        <strain evidence="2 3">DSM 21339</strain>
    </source>
</reference>
<dbReference type="GeneID" id="55820363"/>
<keyword evidence="1" id="KW-0472">Membrane</keyword>
<evidence type="ECO:0000256" key="1">
    <source>
        <dbReference type="SAM" id="Phobius"/>
    </source>
</evidence>
<feature type="transmembrane region" description="Helical" evidence="1">
    <location>
        <begin position="6"/>
        <end position="24"/>
    </location>
</feature>
<protein>
    <submittedName>
        <fullName evidence="2">Uncharacterized protein</fullName>
    </submittedName>
</protein>
<gene>
    <name evidence="2" type="ORF">HWN40_01770</name>
</gene>
<feature type="transmembrane region" description="Helical" evidence="1">
    <location>
        <begin position="36"/>
        <end position="53"/>
    </location>
</feature>
<organism evidence="2 3">
    <name type="scientific">Methanolobus zinderi</name>
    <dbReference type="NCBI Taxonomy" id="536044"/>
    <lineage>
        <taxon>Archaea</taxon>
        <taxon>Methanobacteriati</taxon>
        <taxon>Methanobacteriota</taxon>
        <taxon>Stenosarchaea group</taxon>
        <taxon>Methanomicrobia</taxon>
        <taxon>Methanosarcinales</taxon>
        <taxon>Methanosarcinaceae</taxon>
        <taxon>Methanolobus</taxon>
    </lineage>
</organism>
<sequence length="95" mass="10774">MYVYIALLAYFVILFLTLRDIRIFRRTGIVSYRKGAQRGIIASTVVLLGVLITPRNPEFGLLVVFIGLFLNRKGIREKVFNEAGTVDRLLGKTDI</sequence>
<dbReference type="EMBL" id="CP058215">
    <property type="protein sequence ID" value="QLC49083.1"/>
    <property type="molecule type" value="Genomic_DNA"/>
</dbReference>
<proteinExistence type="predicted"/>